<dbReference type="RefSeq" id="XP_004259345.1">
    <property type="nucleotide sequence ID" value="XM_004259297.1"/>
</dbReference>
<proteinExistence type="predicted"/>
<gene>
    <name evidence="1" type="ORF">EIN_073970</name>
</gene>
<dbReference type="GeneID" id="14891568"/>
<name>A0A0A1UBI3_ENTIV</name>
<dbReference type="OMA" id="CGMAEND"/>
<accession>A0A0A1UBI3</accession>
<keyword evidence="2" id="KW-1185">Reference proteome</keyword>
<dbReference type="VEuPathDB" id="AmoebaDB:EIN_073970"/>
<dbReference type="OrthoDB" id="24674at2759"/>
<reference evidence="1 2" key="1">
    <citation type="submission" date="2012-10" db="EMBL/GenBank/DDBJ databases">
        <authorList>
            <person name="Zafar N."/>
            <person name="Inman J."/>
            <person name="Hall N."/>
            <person name="Lorenzi H."/>
            <person name="Caler E."/>
        </authorList>
    </citation>
    <scope>NUCLEOTIDE SEQUENCE [LARGE SCALE GENOMIC DNA]</scope>
    <source>
        <strain evidence="1 2">IP1</strain>
    </source>
</reference>
<organism evidence="1 2">
    <name type="scientific">Entamoeba invadens IP1</name>
    <dbReference type="NCBI Taxonomy" id="370355"/>
    <lineage>
        <taxon>Eukaryota</taxon>
        <taxon>Amoebozoa</taxon>
        <taxon>Evosea</taxon>
        <taxon>Archamoebae</taxon>
        <taxon>Mastigamoebida</taxon>
        <taxon>Entamoebidae</taxon>
        <taxon>Entamoeba</taxon>
    </lineage>
</organism>
<dbReference type="AlphaFoldDB" id="A0A0A1UBI3"/>
<dbReference type="Proteomes" id="UP000014680">
    <property type="component" value="Unassembled WGS sequence"/>
</dbReference>
<evidence type="ECO:0000313" key="1">
    <source>
        <dbReference type="EMBL" id="ELP92574.1"/>
    </source>
</evidence>
<evidence type="ECO:0000313" key="2">
    <source>
        <dbReference type="Proteomes" id="UP000014680"/>
    </source>
</evidence>
<protein>
    <submittedName>
        <fullName evidence="1">Uncharacterized protein</fullName>
    </submittedName>
</protein>
<dbReference type="KEGG" id="eiv:EIN_073970"/>
<sequence length="180" mass="20247">MGCGGSNAKVIDKLIPTNPDWKFSDSIKVEDNRIVQYKDHGSLSSCVGKNVITSISVKMMPSQSYLFVGLMELNASKSYTINSDGVMKNAGVYGLGMKQDEVIMNGVTTHYKRPTINNNETIELKYQNDRIMFKIKNEWDLLYVVGEGKQFVFVCEMCHLHSRVEILDTNKELLTGTPPK</sequence>
<dbReference type="EMBL" id="KB206336">
    <property type="protein sequence ID" value="ELP92574.1"/>
    <property type="molecule type" value="Genomic_DNA"/>
</dbReference>